<dbReference type="OrthoDB" id="5296245at2"/>
<feature type="domain" description="PilZ" evidence="1">
    <location>
        <begin position="18"/>
        <end position="97"/>
    </location>
</feature>
<keyword evidence="3" id="KW-1185">Reference proteome</keyword>
<dbReference type="Pfam" id="PF07238">
    <property type="entry name" value="PilZ"/>
    <property type="match status" value="1"/>
</dbReference>
<dbReference type="Proteomes" id="UP000321337">
    <property type="component" value="Unassembled WGS sequence"/>
</dbReference>
<evidence type="ECO:0000313" key="3">
    <source>
        <dbReference type="Proteomes" id="UP000321337"/>
    </source>
</evidence>
<dbReference type="InterPro" id="IPR009875">
    <property type="entry name" value="PilZ_domain"/>
</dbReference>
<proteinExistence type="predicted"/>
<gene>
    <name evidence="2" type="primary">pilZ</name>
    <name evidence="2" type="ORF">TPL01_12520</name>
</gene>
<dbReference type="Gene3D" id="2.40.10.220">
    <property type="entry name" value="predicted glycosyltransferase like domains"/>
    <property type="match status" value="1"/>
</dbReference>
<dbReference type="RefSeq" id="WP_147071883.1">
    <property type="nucleotide sequence ID" value="NZ_AP021884.1"/>
</dbReference>
<comment type="caution">
    <text evidence="2">The sequence shown here is derived from an EMBL/GenBank/DDBJ whole genome shotgun (WGS) entry which is preliminary data.</text>
</comment>
<evidence type="ECO:0000313" key="2">
    <source>
        <dbReference type="EMBL" id="GEP30114.1"/>
    </source>
</evidence>
<sequence length="122" mass="12974">MSNTADKAAIARPGVLSLSIKEKSALFAAYMPFLKGGGIFIPTTKQYRLGDEVFMLLTLMEDQNKIPVAGKVVWITPPGAHGGKTQGIGVQFDKNDSGIAARNKVEGLLGGSLKSARQTHTM</sequence>
<organism evidence="2 3">
    <name type="scientific">Sulfuriferula plumbiphila</name>
    <dbReference type="NCBI Taxonomy" id="171865"/>
    <lineage>
        <taxon>Bacteria</taxon>
        <taxon>Pseudomonadati</taxon>
        <taxon>Pseudomonadota</taxon>
        <taxon>Betaproteobacteria</taxon>
        <taxon>Nitrosomonadales</taxon>
        <taxon>Sulfuricellaceae</taxon>
        <taxon>Sulfuriferula</taxon>
    </lineage>
</organism>
<dbReference type="EMBL" id="BKAD01000011">
    <property type="protein sequence ID" value="GEP30114.1"/>
    <property type="molecule type" value="Genomic_DNA"/>
</dbReference>
<evidence type="ECO:0000259" key="1">
    <source>
        <dbReference type="Pfam" id="PF07238"/>
    </source>
</evidence>
<reference evidence="2 3" key="1">
    <citation type="submission" date="2019-07" db="EMBL/GenBank/DDBJ databases">
        <title>Whole genome shotgun sequence of Thiobacillus plumbophilus NBRC 107929.</title>
        <authorList>
            <person name="Hosoyama A."/>
            <person name="Uohara A."/>
            <person name="Ohji S."/>
            <person name="Ichikawa N."/>
        </authorList>
    </citation>
    <scope>NUCLEOTIDE SEQUENCE [LARGE SCALE GENOMIC DNA]</scope>
    <source>
        <strain evidence="2 3">NBRC 107929</strain>
    </source>
</reference>
<protein>
    <submittedName>
        <fullName evidence="2">Type 4 fimbrial biogenesis protein PilZ</fullName>
    </submittedName>
</protein>
<dbReference type="AlphaFoldDB" id="A0A512L6K8"/>
<dbReference type="GO" id="GO:0035438">
    <property type="term" value="F:cyclic-di-GMP binding"/>
    <property type="evidence" value="ECO:0007669"/>
    <property type="project" value="InterPro"/>
</dbReference>
<name>A0A512L6K8_9PROT</name>
<accession>A0A512L6K8</accession>